<gene>
    <name evidence="7" type="ORF">CLUMA_CG001535</name>
</gene>
<dbReference type="Pfam" id="PF08700">
    <property type="entry name" value="VPS51_Exo84_N"/>
    <property type="match status" value="1"/>
</dbReference>
<dbReference type="Gene3D" id="1.20.58.1210">
    <property type="entry name" value="Exo84p, N-terminal helical domain"/>
    <property type="match status" value="1"/>
</dbReference>
<dbReference type="InterPro" id="IPR042561">
    <property type="entry name" value="Exo84_C_1"/>
</dbReference>
<dbReference type="Pfam" id="PF16528">
    <property type="entry name" value="Exo84_C"/>
    <property type="match status" value="1"/>
</dbReference>
<evidence type="ECO:0000256" key="3">
    <source>
        <dbReference type="ARBA" id="ARBA00022483"/>
    </source>
</evidence>
<dbReference type="SUPFAM" id="SSF74788">
    <property type="entry name" value="Cullin repeat-like"/>
    <property type="match status" value="1"/>
</dbReference>
<protein>
    <submittedName>
        <fullName evidence="7">CLUMA_CG001535, isoform A</fullName>
    </submittedName>
</protein>
<proteinExistence type="inferred from homology"/>
<dbReference type="GO" id="GO:0006887">
    <property type="term" value="P:exocytosis"/>
    <property type="evidence" value="ECO:0007669"/>
    <property type="project" value="UniProtKB-KW"/>
</dbReference>
<evidence type="ECO:0000313" key="8">
    <source>
        <dbReference type="Proteomes" id="UP000183832"/>
    </source>
</evidence>
<evidence type="ECO:0000256" key="4">
    <source>
        <dbReference type="ARBA" id="ARBA00022927"/>
    </source>
</evidence>
<dbReference type="InterPro" id="IPR033961">
    <property type="entry name" value="Exo84"/>
</dbReference>
<dbReference type="InterPro" id="IPR011993">
    <property type="entry name" value="PH-like_dom_sf"/>
</dbReference>
<sequence length="674" mass="77124">MPGNVEFGNENFNADDYVKRLVKERATGSELSDYKKQLQKEKEDVSLGLKKKVFENYTQFIETAREISHLESEMYQLSHILVDQRSLIEQIREETLLDEQKNVIGEPDEGDTEQDQNKKAIAIIKEALMGYSKNLDDKFFIHEGSLIELDPNDYRPICRSHLFLFNDILIIAKIKHDKKLEFMAEYETKKLAVINIKELTGVKNAINIMTSDGSRIYQTINAAAKTEWIEKFEVSIKFNQPHGGGVKSKKGPAPQPPKTLQKQVSSIDTQSIASDMTLSPTASIKTENFAPEWLNYAPEEIQAEIAQRHFEDSLTLIQRSEEYIQKNPVFYNSEEIQEKVKGLKTILSSVLLHELSTAQCRDLQSLLRSSRRLLKLLVEMDKSREASTILLKVCTTAIRTSQRQARRNNLPVSELFFCDLAQVASEFLRAFQSHVACTSALVVWSNDELQYFAQQLIKHYLSKGTSLETVAKVVENVREPCRQLTKIGLDLSYYMEGLLRGSLEQLIEESRYRLIETINRTEDVWQPYNLGSKNNLRILIKELNSMGIDLTELITGDTWINLTQSTVDFCRHFLSVTQSCAIIGRNNILKPDCENLLKDLFITQHNIKPTATQNVDLNFVTKNKLYLVEVLLSAAIEKFEAMSDHKSIVLVDLQQHLRGPPKPKPRNVYKTDVL</sequence>
<dbReference type="GO" id="GO:0006893">
    <property type="term" value="P:Golgi to plasma membrane transport"/>
    <property type="evidence" value="ECO:0007669"/>
    <property type="project" value="TreeGrafter"/>
</dbReference>
<keyword evidence="8" id="KW-1185">Reference proteome</keyword>
<dbReference type="OrthoDB" id="642193at2759"/>
<feature type="domain" description="Exocyst component Exo84 C-terminal" evidence="6">
    <location>
        <begin position="292"/>
        <end position="491"/>
    </location>
</feature>
<accession>A0A1J1HMT4</accession>
<organism evidence="7 8">
    <name type="scientific">Clunio marinus</name>
    <dbReference type="NCBI Taxonomy" id="568069"/>
    <lineage>
        <taxon>Eukaryota</taxon>
        <taxon>Metazoa</taxon>
        <taxon>Ecdysozoa</taxon>
        <taxon>Arthropoda</taxon>
        <taxon>Hexapoda</taxon>
        <taxon>Insecta</taxon>
        <taxon>Pterygota</taxon>
        <taxon>Neoptera</taxon>
        <taxon>Endopterygota</taxon>
        <taxon>Diptera</taxon>
        <taxon>Nematocera</taxon>
        <taxon>Chironomoidea</taxon>
        <taxon>Chironomidae</taxon>
        <taxon>Clunio</taxon>
    </lineage>
</organism>
<dbReference type="Proteomes" id="UP000183832">
    <property type="component" value="Unassembled WGS sequence"/>
</dbReference>
<dbReference type="STRING" id="568069.A0A1J1HMT4"/>
<dbReference type="InterPro" id="IPR016159">
    <property type="entry name" value="Cullin_repeat-like_dom_sf"/>
</dbReference>
<dbReference type="CDD" id="cd01226">
    <property type="entry name" value="PH_RalBD_exo84"/>
    <property type="match status" value="1"/>
</dbReference>
<feature type="region of interest" description="Disordered" evidence="5">
    <location>
        <begin position="242"/>
        <end position="266"/>
    </location>
</feature>
<comment type="similarity">
    <text evidence="1">Belongs to the EXO84 family.</text>
</comment>
<evidence type="ECO:0000256" key="5">
    <source>
        <dbReference type="SAM" id="MobiDB-lite"/>
    </source>
</evidence>
<dbReference type="EMBL" id="CVRI01000005">
    <property type="protein sequence ID" value="CRK87774.1"/>
    <property type="molecule type" value="Genomic_DNA"/>
</dbReference>
<evidence type="ECO:0000256" key="2">
    <source>
        <dbReference type="ARBA" id="ARBA00022448"/>
    </source>
</evidence>
<dbReference type="Gene3D" id="2.30.29.30">
    <property type="entry name" value="Pleckstrin-homology domain (PH domain)/Phosphotyrosine-binding domain (PTB)"/>
    <property type="match status" value="1"/>
</dbReference>
<dbReference type="GO" id="GO:0000145">
    <property type="term" value="C:exocyst"/>
    <property type="evidence" value="ECO:0007669"/>
    <property type="project" value="InterPro"/>
</dbReference>
<keyword evidence="4" id="KW-0653">Protein transport</keyword>
<dbReference type="AlphaFoldDB" id="A0A1J1HMT4"/>
<evidence type="ECO:0000256" key="1">
    <source>
        <dbReference type="ARBA" id="ARBA00007210"/>
    </source>
</evidence>
<evidence type="ECO:0000313" key="7">
    <source>
        <dbReference type="EMBL" id="CRK87774.1"/>
    </source>
</evidence>
<dbReference type="PANTHER" id="PTHR21426:SF12">
    <property type="entry name" value="EXOCYST COMPLEX COMPONENT 8"/>
    <property type="match status" value="1"/>
</dbReference>
<dbReference type="Gene3D" id="1.20.58.1220">
    <property type="entry name" value="Exo84p, C-terminal helical domain"/>
    <property type="match status" value="1"/>
</dbReference>
<evidence type="ECO:0000259" key="6">
    <source>
        <dbReference type="Pfam" id="PF16528"/>
    </source>
</evidence>
<dbReference type="InterPro" id="IPR032403">
    <property type="entry name" value="Exo84_C"/>
</dbReference>
<dbReference type="FunFam" id="2.30.29.30:FF:000376">
    <property type="entry name" value="Exocyst complex component 8"/>
    <property type="match status" value="1"/>
</dbReference>
<dbReference type="SUPFAM" id="SSF50729">
    <property type="entry name" value="PH domain-like"/>
    <property type="match status" value="1"/>
</dbReference>
<dbReference type="InterPro" id="IPR042560">
    <property type="entry name" value="Exo84_C_2"/>
</dbReference>
<dbReference type="GO" id="GO:0015031">
    <property type="term" value="P:protein transport"/>
    <property type="evidence" value="ECO:0007669"/>
    <property type="project" value="UniProtKB-KW"/>
</dbReference>
<reference evidence="7 8" key="1">
    <citation type="submission" date="2015-04" db="EMBL/GenBank/DDBJ databases">
        <authorList>
            <person name="Syromyatnikov M.Y."/>
            <person name="Popov V.N."/>
        </authorList>
    </citation>
    <scope>NUCLEOTIDE SEQUENCE [LARGE SCALE GENOMIC DNA]</scope>
</reference>
<name>A0A1J1HMT4_9DIPT</name>
<keyword evidence="2" id="KW-0813">Transport</keyword>
<keyword evidence="3" id="KW-0268">Exocytosis</keyword>
<dbReference type="PANTHER" id="PTHR21426">
    <property type="entry name" value="EXOCYST COMPLEX COMPONENT 8"/>
    <property type="match status" value="1"/>
</dbReference>